<keyword evidence="3" id="KW-0694">RNA-binding</keyword>
<keyword evidence="4 7" id="KW-0689">Ribosomal protein</keyword>
<feature type="region of interest" description="Disordered" evidence="6">
    <location>
        <begin position="1"/>
        <end position="25"/>
    </location>
</feature>
<proteinExistence type="inferred from homology"/>
<dbReference type="InterPro" id="IPR019977">
    <property type="entry name" value="Ribosomal_uS13_archaeal"/>
</dbReference>
<dbReference type="EMBL" id="LNQE01001410">
    <property type="protein sequence ID" value="KUG17956.1"/>
    <property type="molecule type" value="Genomic_DNA"/>
</dbReference>
<dbReference type="NCBIfam" id="NF003140">
    <property type="entry name" value="PRK04053.1"/>
    <property type="match status" value="1"/>
</dbReference>
<dbReference type="InterPro" id="IPR027437">
    <property type="entry name" value="Rbsml_uS13_C"/>
</dbReference>
<dbReference type="PANTHER" id="PTHR10871:SF3">
    <property type="entry name" value="SMALL RIBOSOMAL SUBUNIT PROTEIN US13"/>
    <property type="match status" value="1"/>
</dbReference>
<dbReference type="SUPFAM" id="SSF46946">
    <property type="entry name" value="S13-like H2TH domain"/>
    <property type="match status" value="1"/>
</dbReference>
<comment type="caution">
    <text evidence="7">The sequence shown here is derived from an EMBL/GenBank/DDBJ whole genome shotgun (WGS) entry which is preliminary data.</text>
</comment>
<dbReference type="FunFam" id="1.10.8.50:FF:000001">
    <property type="entry name" value="30S ribosomal protein S13"/>
    <property type="match status" value="1"/>
</dbReference>
<dbReference type="AlphaFoldDB" id="A0A0W8FAN5"/>
<dbReference type="InterPro" id="IPR018269">
    <property type="entry name" value="Ribosomal_uS13_CS"/>
</dbReference>
<evidence type="ECO:0000256" key="4">
    <source>
        <dbReference type="ARBA" id="ARBA00022980"/>
    </source>
</evidence>
<protein>
    <submittedName>
        <fullName evidence="7">Ssu ribosomal protein s18e (S13p)</fullName>
    </submittedName>
</protein>
<reference evidence="7" key="1">
    <citation type="journal article" date="2015" name="Proc. Natl. Acad. Sci. U.S.A.">
        <title>Networks of energetic and metabolic interactions define dynamics in microbial communities.</title>
        <authorList>
            <person name="Embree M."/>
            <person name="Liu J.K."/>
            <person name="Al-Bassam M.M."/>
            <person name="Zengler K."/>
        </authorList>
    </citation>
    <scope>NUCLEOTIDE SEQUENCE</scope>
</reference>
<comment type="similarity">
    <text evidence="1">Belongs to the universal ribosomal protein uS13 family.</text>
</comment>
<dbReference type="PROSITE" id="PS50159">
    <property type="entry name" value="RIBOSOMAL_S13_2"/>
    <property type="match status" value="1"/>
</dbReference>
<dbReference type="GO" id="GO:0015935">
    <property type="term" value="C:small ribosomal subunit"/>
    <property type="evidence" value="ECO:0007669"/>
    <property type="project" value="TreeGrafter"/>
</dbReference>
<evidence type="ECO:0000313" key="7">
    <source>
        <dbReference type="EMBL" id="KUG17956.1"/>
    </source>
</evidence>
<evidence type="ECO:0000256" key="5">
    <source>
        <dbReference type="ARBA" id="ARBA00023274"/>
    </source>
</evidence>
<feature type="region of interest" description="Disordered" evidence="6">
    <location>
        <begin position="149"/>
        <end position="181"/>
    </location>
</feature>
<dbReference type="InterPro" id="IPR001892">
    <property type="entry name" value="Ribosomal_uS13"/>
</dbReference>
<evidence type="ECO:0000256" key="2">
    <source>
        <dbReference type="ARBA" id="ARBA00022730"/>
    </source>
</evidence>
<dbReference type="PANTHER" id="PTHR10871">
    <property type="entry name" value="30S RIBOSOMAL PROTEIN S13/40S RIBOSOMAL PROTEIN S18"/>
    <property type="match status" value="1"/>
</dbReference>
<dbReference type="GO" id="GO:0019843">
    <property type="term" value="F:rRNA binding"/>
    <property type="evidence" value="ECO:0007669"/>
    <property type="project" value="UniProtKB-KW"/>
</dbReference>
<dbReference type="NCBIfam" id="TIGR03629">
    <property type="entry name" value="uS13_arch"/>
    <property type="match status" value="1"/>
</dbReference>
<keyword evidence="2" id="KW-0699">rRNA-binding</keyword>
<dbReference type="Gene3D" id="1.10.8.50">
    <property type="match status" value="1"/>
</dbReference>
<dbReference type="Pfam" id="PF00416">
    <property type="entry name" value="Ribosomal_S13"/>
    <property type="match status" value="1"/>
</dbReference>
<dbReference type="FunFam" id="4.10.910.10:FF:000002">
    <property type="entry name" value="40S ribosomal protein S18"/>
    <property type="match status" value="1"/>
</dbReference>
<dbReference type="Gene3D" id="4.10.910.10">
    <property type="entry name" value="30s ribosomal protein s13, domain 2"/>
    <property type="match status" value="1"/>
</dbReference>
<dbReference type="GO" id="GO:0003735">
    <property type="term" value="F:structural constituent of ribosome"/>
    <property type="evidence" value="ECO:0007669"/>
    <property type="project" value="InterPro"/>
</dbReference>
<dbReference type="GO" id="GO:0006412">
    <property type="term" value="P:translation"/>
    <property type="evidence" value="ECO:0007669"/>
    <property type="project" value="InterPro"/>
</dbReference>
<evidence type="ECO:0000256" key="3">
    <source>
        <dbReference type="ARBA" id="ARBA00022884"/>
    </source>
</evidence>
<dbReference type="GO" id="GO:0005829">
    <property type="term" value="C:cytosol"/>
    <property type="evidence" value="ECO:0007669"/>
    <property type="project" value="TreeGrafter"/>
</dbReference>
<dbReference type="InterPro" id="IPR010979">
    <property type="entry name" value="Ribosomal_uS13-like_H2TH"/>
</dbReference>
<evidence type="ECO:0000256" key="6">
    <source>
        <dbReference type="SAM" id="MobiDB-lite"/>
    </source>
</evidence>
<sequence length="181" mass="19999">MAKPTAGKEKPKKAEEKPKKGSDEELRHIVRILNTDLAGKRQVHMALTGIKGVGRRCAKIFTERAGVDPNATLGLLPDAEIDKLKKVVEEDAINILPVWMVNRRGDIETGKDIHIMGMDLNMTLREDLDLMKKMRSYKGLRHERGLRVRGQKTRSTGRTGAIVGVSRKREGAPAAGSAAKE</sequence>
<accession>A0A0W8FAN5</accession>
<evidence type="ECO:0000256" key="1">
    <source>
        <dbReference type="ARBA" id="ARBA00008080"/>
    </source>
</evidence>
<organism evidence="7">
    <name type="scientific">hydrocarbon metagenome</name>
    <dbReference type="NCBI Taxonomy" id="938273"/>
    <lineage>
        <taxon>unclassified sequences</taxon>
        <taxon>metagenomes</taxon>
        <taxon>ecological metagenomes</taxon>
    </lineage>
</organism>
<dbReference type="PROSITE" id="PS00646">
    <property type="entry name" value="RIBOSOMAL_S13_1"/>
    <property type="match status" value="1"/>
</dbReference>
<gene>
    <name evidence="7" type="ORF">ASZ90_012350</name>
</gene>
<name>A0A0W8FAN5_9ZZZZ</name>
<keyword evidence="5" id="KW-0687">Ribonucleoprotein</keyword>
<dbReference type="HAMAP" id="MF_01315">
    <property type="entry name" value="Ribosomal_uS13"/>
    <property type="match status" value="1"/>
</dbReference>